<reference evidence="1 2" key="1">
    <citation type="submission" date="2018-03" db="EMBL/GenBank/DDBJ databases">
        <title>Finding Nemo's genes: A chromosome-scale reference assembly of the genome of the orange clownfish Amphiprion percula.</title>
        <authorList>
            <person name="Lehmann R."/>
        </authorList>
    </citation>
    <scope>NUCLEOTIDE SEQUENCE</scope>
</reference>
<dbReference type="GeneTree" id="ENSGT00940000175830"/>
<dbReference type="Proteomes" id="UP000265080">
    <property type="component" value="Chromosome 4"/>
</dbReference>
<evidence type="ECO:0000313" key="2">
    <source>
        <dbReference type="Proteomes" id="UP000265080"/>
    </source>
</evidence>
<accession>A0A3P8SZ51</accession>
<sequence length="145" mass="16739">MSIQGLPEMKGYDPLDTTLRFVTRRDDLDPIYDDSLRAEMSCGHAVTPESPTQWCRNLLDQGHYTFKGPALVEGTTRCNKAWSYQEVRRLADLSVEEMQHFEDNMARMTAARHCFQGESLPDKCYNSNIFLINLTSFCRFKGSWD</sequence>
<dbReference type="OMA" id="MTAARHC"/>
<keyword evidence="2" id="KW-1185">Reference proteome</keyword>
<proteinExistence type="predicted"/>
<dbReference type="STRING" id="161767.ENSAPEP00000017969"/>
<reference evidence="1" key="3">
    <citation type="submission" date="2025-09" db="UniProtKB">
        <authorList>
            <consortium name="Ensembl"/>
        </authorList>
    </citation>
    <scope>IDENTIFICATION</scope>
</reference>
<dbReference type="AlphaFoldDB" id="A0A3P8SZ51"/>
<protein>
    <submittedName>
        <fullName evidence="1">Uncharacterized protein</fullName>
    </submittedName>
</protein>
<dbReference type="Ensembl" id="ENSAPET00000018470.1">
    <property type="protein sequence ID" value="ENSAPEP00000017969.1"/>
    <property type="gene ID" value="ENSAPEG00000012847.1"/>
</dbReference>
<name>A0A3P8SZ51_AMPPE</name>
<reference evidence="1" key="2">
    <citation type="submission" date="2025-08" db="UniProtKB">
        <authorList>
            <consortium name="Ensembl"/>
        </authorList>
    </citation>
    <scope>IDENTIFICATION</scope>
</reference>
<evidence type="ECO:0000313" key="1">
    <source>
        <dbReference type="Ensembl" id="ENSAPEP00000017969.1"/>
    </source>
</evidence>
<organism evidence="1 2">
    <name type="scientific">Amphiprion percula</name>
    <name type="common">Orange clownfish</name>
    <name type="synonym">Lutjanus percula</name>
    <dbReference type="NCBI Taxonomy" id="161767"/>
    <lineage>
        <taxon>Eukaryota</taxon>
        <taxon>Metazoa</taxon>
        <taxon>Chordata</taxon>
        <taxon>Craniata</taxon>
        <taxon>Vertebrata</taxon>
        <taxon>Euteleostomi</taxon>
        <taxon>Actinopterygii</taxon>
        <taxon>Neopterygii</taxon>
        <taxon>Teleostei</taxon>
        <taxon>Neoteleostei</taxon>
        <taxon>Acanthomorphata</taxon>
        <taxon>Ovalentaria</taxon>
        <taxon>Pomacentridae</taxon>
        <taxon>Amphiprion</taxon>
    </lineage>
</organism>